<reference evidence="1 2" key="1">
    <citation type="submission" date="2019-05" db="EMBL/GenBank/DDBJ databases">
        <title>Another draft genome of Portunus trituberculatus and its Hox gene families provides insights of decapod evolution.</title>
        <authorList>
            <person name="Jeong J.-H."/>
            <person name="Song I."/>
            <person name="Kim S."/>
            <person name="Choi T."/>
            <person name="Kim D."/>
            <person name="Ryu S."/>
            <person name="Kim W."/>
        </authorList>
    </citation>
    <scope>NUCLEOTIDE SEQUENCE [LARGE SCALE GENOMIC DNA]</scope>
    <source>
        <tissue evidence="1">Muscle</tissue>
    </source>
</reference>
<gene>
    <name evidence="1" type="ORF">E2C01_072189</name>
</gene>
<comment type="caution">
    <text evidence="1">The sequence shown here is derived from an EMBL/GenBank/DDBJ whole genome shotgun (WGS) entry which is preliminary data.</text>
</comment>
<name>A0A5B7I6H9_PORTR</name>
<dbReference type="EMBL" id="VSRR010046583">
    <property type="protein sequence ID" value="MPC77725.1"/>
    <property type="molecule type" value="Genomic_DNA"/>
</dbReference>
<protein>
    <submittedName>
        <fullName evidence="1">Uncharacterized protein</fullName>
    </submittedName>
</protein>
<accession>A0A5B7I6H9</accession>
<keyword evidence="2" id="KW-1185">Reference proteome</keyword>
<dbReference type="AlphaFoldDB" id="A0A5B7I6H9"/>
<evidence type="ECO:0000313" key="1">
    <source>
        <dbReference type="EMBL" id="MPC77725.1"/>
    </source>
</evidence>
<proteinExistence type="predicted"/>
<sequence length="87" mass="9796">MTARRSVSWNIGSFVPHRNITHSPSYAFVGHSYLIVSLRRLFVTYLGQHRIASIPKHHDAIRIAKKLSTNEADVDHDASRCVTIPSS</sequence>
<evidence type="ECO:0000313" key="2">
    <source>
        <dbReference type="Proteomes" id="UP000324222"/>
    </source>
</evidence>
<organism evidence="1 2">
    <name type="scientific">Portunus trituberculatus</name>
    <name type="common">Swimming crab</name>
    <name type="synonym">Neptunus trituberculatus</name>
    <dbReference type="NCBI Taxonomy" id="210409"/>
    <lineage>
        <taxon>Eukaryota</taxon>
        <taxon>Metazoa</taxon>
        <taxon>Ecdysozoa</taxon>
        <taxon>Arthropoda</taxon>
        <taxon>Crustacea</taxon>
        <taxon>Multicrustacea</taxon>
        <taxon>Malacostraca</taxon>
        <taxon>Eumalacostraca</taxon>
        <taxon>Eucarida</taxon>
        <taxon>Decapoda</taxon>
        <taxon>Pleocyemata</taxon>
        <taxon>Brachyura</taxon>
        <taxon>Eubrachyura</taxon>
        <taxon>Portunoidea</taxon>
        <taxon>Portunidae</taxon>
        <taxon>Portuninae</taxon>
        <taxon>Portunus</taxon>
    </lineage>
</organism>
<dbReference type="Proteomes" id="UP000324222">
    <property type="component" value="Unassembled WGS sequence"/>
</dbReference>